<evidence type="ECO:0000313" key="2">
    <source>
        <dbReference type="EMBL" id="KLJ28700.1"/>
    </source>
</evidence>
<evidence type="ECO:0000313" key="5">
    <source>
        <dbReference type="Proteomes" id="UP000035174"/>
    </source>
</evidence>
<dbReference type="Proteomes" id="UP000093122">
    <property type="component" value="Unassembled WGS sequence"/>
</dbReference>
<reference evidence="2 5" key="1">
    <citation type="journal article" date="2015" name="PLoS ONE">
        <title>Genomic analysis reveals the molecular basis for capsule loss in the group B streptococcus population.</title>
        <authorList>
            <consortium name="DEVANI Consortium"/>
            <person name="Rosini R."/>
            <person name="Campisi E."/>
            <person name="De Chiara M."/>
            <person name="Tettelin H."/>
            <person name="Rinaudo D."/>
            <person name="Toniolo C."/>
            <person name="Metruccio M."/>
            <person name="Guidotti S."/>
            <person name="Sorensen U.B."/>
            <person name="Kilian M."/>
            <person name="Ramirez M."/>
            <person name="Janulczyk R."/>
            <person name="Donati C."/>
            <person name="Grandi G."/>
            <person name="Margarit I."/>
        </authorList>
    </citation>
    <scope>NUCLEOTIDE SEQUENCE [LARGE SCALE GENOMIC DNA]</scope>
    <source>
        <strain evidence="2 5">ES-PW-063</strain>
    </source>
</reference>
<organism evidence="4 7">
    <name type="scientific">Streptococcus agalactiae</name>
    <dbReference type="NCBI Taxonomy" id="1311"/>
    <lineage>
        <taxon>Bacteria</taxon>
        <taxon>Bacillati</taxon>
        <taxon>Bacillota</taxon>
        <taxon>Bacilli</taxon>
        <taxon>Lactobacillales</taxon>
        <taxon>Streptococcaceae</taxon>
        <taxon>Streptococcus</taxon>
    </lineage>
</organism>
<dbReference type="InterPro" id="IPR025159">
    <property type="entry name" value="AbiEi_N"/>
</dbReference>
<dbReference type="Pfam" id="PF13338">
    <property type="entry name" value="AbiEi_4"/>
    <property type="match status" value="1"/>
</dbReference>
<dbReference type="AlphaFoldDB" id="A0A0E1ENP6"/>
<evidence type="ECO:0000313" key="7">
    <source>
        <dbReference type="Proteomes" id="UP000256718"/>
    </source>
</evidence>
<dbReference type="SMR" id="A0A0E1ENP6"/>
<dbReference type="EMBL" id="MAWT01000011">
    <property type="protein sequence ID" value="OCM72133.1"/>
    <property type="molecule type" value="Genomic_DNA"/>
</dbReference>
<sequence length="196" mass="23075">MSKKEILLDFIEKNNGIVTNKDCKALGIPTIYLTRLEKEGIIFRVEKGIFLTQNGDYDEYYFFQYRFPKAIFSYISALYLQQFTDEIPQYFDVTVPRGYRFNTPPANLNIHFVSKEYSELGMTTVPTPMGNNVRVYDFERIICDFVIHREKIDSELFVKTLQSYGNYPKKNLAKLYEYATKMNTLEKVKQTLEVLI</sequence>
<proteinExistence type="predicted"/>
<evidence type="ECO:0000313" key="3">
    <source>
        <dbReference type="EMBL" id="OCM72133.1"/>
    </source>
</evidence>
<reference evidence="4 7" key="3">
    <citation type="journal article" date="2018" name="Emerg. Microbes Infect.">
        <title>Phenotypic and molecular analysis of nontypeable Group B streptococci: identification of cps2a and hybrid cps2a/cps5 Group B streptococcal capsule gene clusters.</title>
        <authorList>
            <person name="Alhhazmi A."/>
            <person name="Tyrrell G.J."/>
        </authorList>
    </citation>
    <scope>NUCLEOTIDE SEQUENCE [LARGE SCALE GENOMIC DNA]</scope>
    <source>
        <strain evidence="4 7">PLGBS17</strain>
    </source>
</reference>
<accession>A0A0E1ENP6</accession>
<protein>
    <submittedName>
        <fullName evidence="4">Abortive phage infection protein</fullName>
    </submittedName>
</protein>
<name>A0A0E1ENP6_STRAG</name>
<dbReference type="RefSeq" id="WP_000037239.1">
    <property type="nucleotide sequence ID" value="NZ_AP018935.1"/>
</dbReference>
<dbReference type="EMBL" id="LCVB01000030">
    <property type="protein sequence ID" value="KLJ28700.1"/>
    <property type="molecule type" value="Genomic_DNA"/>
</dbReference>
<gene>
    <name evidence="3" type="ORF">AX245_08605</name>
    <name evidence="4" type="ORF">C4618_10355</name>
    <name evidence="2" type="ORF">WA45_05975</name>
</gene>
<comment type="caution">
    <text evidence="4">The sequence shown here is derived from an EMBL/GenBank/DDBJ whole genome shotgun (WGS) entry which is preliminary data.</text>
</comment>
<feature type="domain" description="AbiEi antitoxin N-terminal" evidence="1">
    <location>
        <begin position="5"/>
        <end position="51"/>
    </location>
</feature>
<dbReference type="EMBL" id="QHGZ01000217">
    <property type="protein sequence ID" value="RDY78354.1"/>
    <property type="molecule type" value="Genomic_DNA"/>
</dbReference>
<dbReference type="Proteomes" id="UP000256718">
    <property type="component" value="Unassembled WGS sequence"/>
</dbReference>
<evidence type="ECO:0000313" key="4">
    <source>
        <dbReference type="EMBL" id="RDY78354.1"/>
    </source>
</evidence>
<dbReference type="OMA" id="DRDRTIC"/>
<dbReference type="KEGG" id="sage:EN72_07190"/>
<dbReference type="GeneID" id="58556405"/>
<reference evidence="3 6" key="2">
    <citation type="journal article" date="2016" name="Sci. Rep.">
        <title>Serotype IV Streptococcus agalactiae ST-452 has arisen from large genomic recombination events between CC23 and the hypervirulent CC17 lineages.</title>
        <authorList>
            <person name="Campisi E."/>
            <person name="Rinaudo C.D."/>
            <person name="Donati C."/>
            <person name="Barucco M."/>
            <person name="Torricelli G."/>
            <person name="Edwards M.S."/>
            <person name="Baker C.J."/>
            <person name="Margarit I."/>
            <person name="Rosini R."/>
        </authorList>
    </citation>
    <scope>NUCLEOTIDE SEQUENCE [LARGE SCALE GENOMIC DNA]</scope>
    <source>
        <strain evidence="3 6">CZ-PW-140</strain>
    </source>
</reference>
<evidence type="ECO:0000313" key="6">
    <source>
        <dbReference type="Proteomes" id="UP000093122"/>
    </source>
</evidence>
<evidence type="ECO:0000259" key="1">
    <source>
        <dbReference type="Pfam" id="PF13338"/>
    </source>
</evidence>
<dbReference type="Proteomes" id="UP000035174">
    <property type="component" value="Unassembled WGS sequence"/>
</dbReference>